<feature type="transmembrane region" description="Helical" evidence="1">
    <location>
        <begin position="6"/>
        <end position="32"/>
    </location>
</feature>
<evidence type="ECO:0000256" key="1">
    <source>
        <dbReference type="SAM" id="Phobius"/>
    </source>
</evidence>
<sequence length="133" mass="14553">MAVDRVRVAVWSVAGIVVLYFIAGSSCWCYVFSPTPRDFAERIVCGSNQKGIHAAVVEYRDEHGELPGSAEVLVEEGYFGEDVLVCPTSGQGYEYERDSFGESDEVLIFCDTDHGGEKVQTMGDGEVVMEAVE</sequence>
<dbReference type="STRING" id="1936003.STSP2_00516"/>
<name>A0A1U9NHG6_9BACT</name>
<keyword evidence="1" id="KW-1133">Transmembrane helix</keyword>
<evidence type="ECO:0000313" key="2">
    <source>
        <dbReference type="EMBL" id="AQT67372.1"/>
    </source>
</evidence>
<dbReference type="RefSeq" id="WP_146659562.1">
    <property type="nucleotide sequence ID" value="NZ_CP019791.1"/>
</dbReference>
<dbReference type="AlphaFoldDB" id="A0A1U9NHG6"/>
<evidence type="ECO:0008006" key="4">
    <source>
        <dbReference type="Google" id="ProtNLM"/>
    </source>
</evidence>
<protein>
    <recommendedName>
        <fullName evidence="4">Type II secretion system protein GspG C-terminal domain-containing protein</fullName>
    </recommendedName>
</protein>
<evidence type="ECO:0000313" key="3">
    <source>
        <dbReference type="Proteomes" id="UP000189674"/>
    </source>
</evidence>
<dbReference type="EMBL" id="CP019791">
    <property type="protein sequence ID" value="AQT67372.1"/>
    <property type="molecule type" value="Genomic_DNA"/>
</dbReference>
<organism evidence="2 3">
    <name type="scientific">Anaerohalosphaera lusitana</name>
    <dbReference type="NCBI Taxonomy" id="1936003"/>
    <lineage>
        <taxon>Bacteria</taxon>
        <taxon>Pseudomonadati</taxon>
        <taxon>Planctomycetota</taxon>
        <taxon>Phycisphaerae</taxon>
        <taxon>Sedimentisphaerales</taxon>
        <taxon>Anaerohalosphaeraceae</taxon>
        <taxon>Anaerohalosphaera</taxon>
    </lineage>
</organism>
<dbReference type="Proteomes" id="UP000189674">
    <property type="component" value="Chromosome"/>
</dbReference>
<proteinExistence type="predicted"/>
<keyword evidence="1" id="KW-0812">Transmembrane</keyword>
<gene>
    <name evidence="2" type="ORF">STSP2_00516</name>
</gene>
<accession>A0A1U9NHG6</accession>
<dbReference type="PROSITE" id="PS51257">
    <property type="entry name" value="PROKAR_LIPOPROTEIN"/>
    <property type="match status" value="1"/>
</dbReference>
<reference evidence="3" key="1">
    <citation type="submission" date="2017-02" db="EMBL/GenBank/DDBJ databases">
        <title>Comparative genomics and description of representatives of a novel lineage of planctomycetes thriving in anoxic sediments.</title>
        <authorList>
            <person name="Spring S."/>
            <person name="Bunk B."/>
            <person name="Sproer C."/>
        </authorList>
    </citation>
    <scope>NUCLEOTIDE SEQUENCE [LARGE SCALE GENOMIC DNA]</scope>
    <source>
        <strain evidence="3">ST-NAGAB-D1</strain>
    </source>
</reference>
<keyword evidence="3" id="KW-1185">Reference proteome</keyword>
<keyword evidence="1" id="KW-0472">Membrane</keyword>
<dbReference type="KEGG" id="alus:STSP2_00516"/>